<keyword evidence="2" id="KW-1185">Reference proteome</keyword>
<comment type="caution">
    <text evidence="1">The sequence shown here is derived from an EMBL/GenBank/DDBJ whole genome shotgun (WGS) entry which is preliminary data.</text>
</comment>
<dbReference type="Proteomes" id="UP001279734">
    <property type="component" value="Unassembled WGS sequence"/>
</dbReference>
<evidence type="ECO:0000313" key="2">
    <source>
        <dbReference type="Proteomes" id="UP001279734"/>
    </source>
</evidence>
<evidence type="ECO:0000313" key="1">
    <source>
        <dbReference type="EMBL" id="GMH27838.1"/>
    </source>
</evidence>
<proteinExistence type="predicted"/>
<organism evidence="1 2">
    <name type="scientific">Nepenthes gracilis</name>
    <name type="common">Slender pitcher plant</name>
    <dbReference type="NCBI Taxonomy" id="150966"/>
    <lineage>
        <taxon>Eukaryota</taxon>
        <taxon>Viridiplantae</taxon>
        <taxon>Streptophyta</taxon>
        <taxon>Embryophyta</taxon>
        <taxon>Tracheophyta</taxon>
        <taxon>Spermatophyta</taxon>
        <taxon>Magnoliopsida</taxon>
        <taxon>eudicotyledons</taxon>
        <taxon>Gunneridae</taxon>
        <taxon>Pentapetalae</taxon>
        <taxon>Caryophyllales</taxon>
        <taxon>Nepenthaceae</taxon>
        <taxon>Nepenthes</taxon>
    </lineage>
</organism>
<accession>A0AAD3Y3G8</accession>
<dbReference type="AlphaFoldDB" id="A0AAD3Y3G8"/>
<reference evidence="1" key="1">
    <citation type="submission" date="2023-05" db="EMBL/GenBank/DDBJ databases">
        <title>Nepenthes gracilis genome sequencing.</title>
        <authorList>
            <person name="Fukushima K."/>
        </authorList>
    </citation>
    <scope>NUCLEOTIDE SEQUENCE</scope>
    <source>
        <strain evidence="1">SING2019-196</strain>
    </source>
</reference>
<sequence>MSAGRTMMHHWQCTMPGLAWNATEGASRELVEDRQRNTKEAAHVVCPSNSFAILQSDDDTKAPAPVEVSGQCLLEAGVLLLLLFSGLAGIKCCRPDVDMLGQFDHPSPADPRDDSCYVAAGFAGHHGRVIVGAPLVASIENKNSSFVASAQP</sequence>
<gene>
    <name evidence="1" type="ORF">Nepgr_029681</name>
</gene>
<dbReference type="EMBL" id="BSYO01000033">
    <property type="protein sequence ID" value="GMH27838.1"/>
    <property type="molecule type" value="Genomic_DNA"/>
</dbReference>
<protein>
    <submittedName>
        <fullName evidence="1">Uncharacterized protein</fullName>
    </submittedName>
</protein>
<name>A0AAD3Y3G8_NEPGR</name>